<feature type="transmembrane region" description="Helical" evidence="1">
    <location>
        <begin position="33"/>
        <end position="53"/>
    </location>
</feature>
<keyword evidence="1" id="KW-0812">Transmembrane</keyword>
<geneLocation type="mitochondrion" evidence="2"/>
<protein>
    <submittedName>
        <fullName evidence="2">NADH dehydrogenase subunit 6</fullName>
    </submittedName>
</protein>
<evidence type="ECO:0000256" key="1">
    <source>
        <dbReference type="SAM" id="Phobius"/>
    </source>
</evidence>
<feature type="transmembrane region" description="Helical" evidence="1">
    <location>
        <begin position="156"/>
        <end position="180"/>
    </location>
</feature>
<organism evidence="2">
    <name type="scientific">Melanips sp. ZJUH 20220003</name>
    <dbReference type="NCBI Taxonomy" id="2943452"/>
    <lineage>
        <taxon>Eukaryota</taxon>
        <taxon>Metazoa</taxon>
        <taxon>Ecdysozoa</taxon>
        <taxon>Arthropoda</taxon>
        <taxon>Hexapoda</taxon>
        <taxon>Insecta</taxon>
        <taxon>Pterygota</taxon>
        <taxon>Neoptera</taxon>
        <taxon>Endopterygota</taxon>
        <taxon>Hymenoptera</taxon>
        <taxon>Apocrita</taxon>
        <taxon>Proctotrupomorpha</taxon>
        <taxon>Cynipoidea</taxon>
        <taxon>Figitidae</taxon>
        <taxon>Aspicerinae</taxon>
        <taxon>Melanips</taxon>
    </lineage>
</organism>
<keyword evidence="1" id="KW-0472">Membrane</keyword>
<reference evidence="2" key="2">
    <citation type="submission" date="2022-02" db="EMBL/GenBank/DDBJ databases">
        <authorList>
            <person name="Shu X.H."/>
            <person name="Li Z.K."/>
            <person name="Tang P."/>
            <person name="Chen X.X."/>
        </authorList>
    </citation>
    <scope>NUCLEOTIDE SEQUENCE</scope>
</reference>
<keyword evidence="2" id="KW-0496">Mitochondrion</keyword>
<keyword evidence="1" id="KW-1133">Transmembrane helix</keyword>
<name>A0A9E8G6P6_9HYME</name>
<feature type="transmembrane region" description="Helical" evidence="1">
    <location>
        <begin position="7"/>
        <end position="27"/>
    </location>
</feature>
<proteinExistence type="predicted"/>
<sequence length="190" mass="23075">MMMFIKFIINNFFTLFLMMCMVMILFPSNFKKIHPLVMGSLMLMISIFISLSLNFYNKSSLYSLLMYLIVIGGFLILFLYFNSFALNNKVTLNFDLFFWFIYKYSMLLLMFILIIYEINNFNLIMFINNNLLEMNFFNLNYYKNNIMPMINIYLKFYLLTFFGMIYLFYTLIIVVKMLYYTKPKALRQGY</sequence>
<dbReference type="EMBL" id="OM677822">
    <property type="protein sequence ID" value="UZT67435.1"/>
    <property type="molecule type" value="Genomic_DNA"/>
</dbReference>
<reference evidence="2" key="1">
    <citation type="journal article" date="2022" name="Genes (Basel)">
        <title>Novel Gene Rearrangements in the Mitochondrial Genomes of Cynipoid Wasps (Hymenoptera: Cynipoidea).</title>
        <authorList>
            <person name="Shu X."/>
            <person name="Li Z."/>
            <person name="Yuan R."/>
            <person name="Tang P."/>
            <person name="Chen X."/>
        </authorList>
    </citation>
    <scope>NUCLEOTIDE SEQUENCE</scope>
</reference>
<evidence type="ECO:0000313" key="2">
    <source>
        <dbReference type="EMBL" id="UZT67435.1"/>
    </source>
</evidence>
<gene>
    <name evidence="2" type="primary">nad6</name>
</gene>
<feature type="transmembrane region" description="Helical" evidence="1">
    <location>
        <begin position="65"/>
        <end position="84"/>
    </location>
</feature>
<accession>A0A9E8G6P6</accession>
<dbReference type="AlphaFoldDB" id="A0A9E8G6P6"/>
<feature type="transmembrane region" description="Helical" evidence="1">
    <location>
        <begin position="96"/>
        <end position="116"/>
    </location>
</feature>